<accession>A0A510I702</accession>
<name>A0A510I702_9VIBR</name>
<dbReference type="Pfam" id="PF12358">
    <property type="entry name" value="DUF3644"/>
    <property type="match status" value="1"/>
</dbReference>
<proteinExistence type="predicted"/>
<protein>
    <recommendedName>
        <fullName evidence="1">DUF3644 domain-containing protein</fullName>
    </recommendedName>
</protein>
<dbReference type="AlphaFoldDB" id="A0A510I702"/>
<dbReference type="InterPro" id="IPR022104">
    <property type="entry name" value="DUF3644"/>
</dbReference>
<sequence length="411" mass="47738">MQSVGRFMSEKKWSQVDKAYTFFLESFKSGHEFTLDELAEKTGWSVSTVKTYLRKKWVSLLERTNNGYKVTEVITTFNSTTFRQHQSQKDEVDKYLHQIMLEKAISACISAIEIYNKPNFQHREETFSILMTNAWELLLKSKLVKDGADNPESIHIFNKGQAVISPSGNPKTISLGAALNRLLANGAIPTVVGDNIRLLMNIRDDSVHFVCGDLELSTSIQEIGTASLKNFMTLAMNWFHHDFSRYNFYLMPVSFFHLSDVASFSVDSEVKSNLLKYLKDIEKDHEHDKDANYAISLKLHTKLVKTTNDEALQVRLTNDPDAPEIVLSEEDALKNYPHDYYELLEILKARYTNFKQNKVFHDQMRTLKTEGERYCKLRRLDPDNPKSISKTFYHNRVIDQFDQWYERVRVK</sequence>
<feature type="domain" description="DUF3644" evidence="1">
    <location>
        <begin position="100"/>
        <end position="284"/>
    </location>
</feature>
<gene>
    <name evidence="2" type="ORF">VroAM7_16310</name>
</gene>
<dbReference type="EMBL" id="AP019798">
    <property type="protein sequence ID" value="BBL88978.1"/>
    <property type="molecule type" value="Genomic_DNA"/>
</dbReference>
<evidence type="ECO:0000313" key="2">
    <source>
        <dbReference type="EMBL" id="BBL88978.1"/>
    </source>
</evidence>
<organism evidence="2 3">
    <name type="scientific">Vibrio rotiferianus</name>
    <dbReference type="NCBI Taxonomy" id="190895"/>
    <lineage>
        <taxon>Bacteria</taxon>
        <taxon>Pseudomonadati</taxon>
        <taxon>Pseudomonadota</taxon>
        <taxon>Gammaproteobacteria</taxon>
        <taxon>Vibrionales</taxon>
        <taxon>Vibrionaceae</taxon>
        <taxon>Vibrio</taxon>
    </lineage>
</organism>
<dbReference type="Proteomes" id="UP000315115">
    <property type="component" value="Chromosome 1"/>
</dbReference>
<evidence type="ECO:0000313" key="3">
    <source>
        <dbReference type="Proteomes" id="UP000315115"/>
    </source>
</evidence>
<evidence type="ECO:0000259" key="1">
    <source>
        <dbReference type="Pfam" id="PF12358"/>
    </source>
</evidence>
<reference evidence="3" key="1">
    <citation type="submission" date="2019-07" db="EMBL/GenBank/DDBJ databases">
        <title>Complete Genome Sequences of Vibrion rotiferianus strain AM7.</title>
        <authorList>
            <person name="Miyazaki K."/>
            <person name="Wiseschart A."/>
            <person name="Pootanakit K."/>
            <person name="Ishimori K."/>
            <person name="Kitahara K."/>
        </authorList>
    </citation>
    <scope>NUCLEOTIDE SEQUENCE [LARGE SCALE GENOMIC DNA]</scope>
    <source>
        <strain evidence="3">AM7</strain>
    </source>
</reference>